<dbReference type="AlphaFoldDB" id="A0AA35TPX3"/>
<dbReference type="SMART" id="SM00233">
    <property type="entry name" value="PH"/>
    <property type="match status" value="1"/>
</dbReference>
<dbReference type="GO" id="GO:0005829">
    <property type="term" value="C:cytosol"/>
    <property type="evidence" value="ECO:0007669"/>
    <property type="project" value="GOC"/>
</dbReference>
<evidence type="ECO:0000259" key="3">
    <source>
        <dbReference type="PROSITE" id="PS50003"/>
    </source>
</evidence>
<reference evidence="4" key="1">
    <citation type="submission" date="2023-03" db="EMBL/GenBank/DDBJ databases">
        <authorList>
            <person name="Steffen K."/>
            <person name="Cardenas P."/>
        </authorList>
    </citation>
    <scope>NUCLEOTIDE SEQUENCE</scope>
</reference>
<gene>
    <name evidence="4" type="ORF">GBAR_LOCUS28593</name>
</gene>
<evidence type="ECO:0000256" key="1">
    <source>
        <dbReference type="ARBA" id="ARBA00022553"/>
    </source>
</evidence>
<dbReference type="GO" id="GO:0007032">
    <property type="term" value="P:endosome organization"/>
    <property type="evidence" value="ECO:0007669"/>
    <property type="project" value="TreeGrafter"/>
</dbReference>
<proteinExistence type="predicted"/>
<evidence type="ECO:0000256" key="2">
    <source>
        <dbReference type="SAM" id="MobiDB-lite"/>
    </source>
</evidence>
<dbReference type="Proteomes" id="UP001174909">
    <property type="component" value="Unassembled WGS sequence"/>
</dbReference>
<keyword evidence="5" id="KW-1185">Reference proteome</keyword>
<dbReference type="Gene3D" id="2.30.29.30">
    <property type="entry name" value="Pleckstrin-homology domain (PH domain)/Phosphotyrosine-binding domain (PTB)"/>
    <property type="match status" value="1"/>
</dbReference>
<dbReference type="EMBL" id="CASHTH010003997">
    <property type="protein sequence ID" value="CAI8052260.1"/>
    <property type="molecule type" value="Genomic_DNA"/>
</dbReference>
<dbReference type="PROSITE" id="PS50003">
    <property type="entry name" value="PH_DOMAIN"/>
    <property type="match status" value="1"/>
</dbReference>
<comment type="caution">
    <text evidence="4">The sequence shown here is derived from an EMBL/GenBank/DDBJ whole genome shotgun (WGS) entry which is preliminary data.</text>
</comment>
<evidence type="ECO:0000313" key="5">
    <source>
        <dbReference type="Proteomes" id="UP001174909"/>
    </source>
</evidence>
<feature type="region of interest" description="Disordered" evidence="2">
    <location>
        <begin position="180"/>
        <end position="239"/>
    </location>
</feature>
<sequence>MAYPEHFRGWLLKWTNYIKGYQKRWFVLSNGLLSYYRAQEEMAHTCRGTVNLTAAFIDDIDSTNFVITNGPQVKPLEYDITRSTDACTNRLVYYFRASSEVERQDGGLLSLSPKPCCQDLEKTGATEAIATEVEGYNEEVHLDPTLKENLSLFRLTADAMVKPSAPWVVMVGGATGRQVRGRERSSCRPTAANVTTDTGGGESVQERARDSSVGGEEGDSQTDWGLQTSQTCSGEDAVP</sequence>
<dbReference type="InterPro" id="IPR045188">
    <property type="entry name" value="Boi1/Boi2-like"/>
</dbReference>
<dbReference type="GO" id="GO:0001881">
    <property type="term" value="P:receptor recycling"/>
    <property type="evidence" value="ECO:0007669"/>
    <property type="project" value="TreeGrafter"/>
</dbReference>
<dbReference type="SUPFAM" id="SSF50729">
    <property type="entry name" value="PH domain-like"/>
    <property type="match status" value="1"/>
</dbReference>
<dbReference type="GO" id="GO:0055037">
    <property type="term" value="C:recycling endosome"/>
    <property type="evidence" value="ECO:0007669"/>
    <property type="project" value="TreeGrafter"/>
</dbReference>
<dbReference type="InterPro" id="IPR011993">
    <property type="entry name" value="PH-like_dom_sf"/>
</dbReference>
<dbReference type="InterPro" id="IPR001849">
    <property type="entry name" value="PH_domain"/>
</dbReference>
<accession>A0AA35TPX3</accession>
<evidence type="ECO:0000313" key="4">
    <source>
        <dbReference type="EMBL" id="CAI8052260.1"/>
    </source>
</evidence>
<dbReference type="GO" id="GO:0005802">
    <property type="term" value="C:trans-Golgi network"/>
    <property type="evidence" value="ECO:0007669"/>
    <property type="project" value="TreeGrafter"/>
</dbReference>
<dbReference type="Pfam" id="PF00169">
    <property type="entry name" value="PH"/>
    <property type="match status" value="1"/>
</dbReference>
<dbReference type="GO" id="GO:0005769">
    <property type="term" value="C:early endosome"/>
    <property type="evidence" value="ECO:0007669"/>
    <property type="project" value="TreeGrafter"/>
</dbReference>
<name>A0AA35TPX3_GEOBA</name>
<keyword evidence="1" id="KW-0597">Phosphoprotein</keyword>
<protein>
    <submittedName>
        <fullName evidence="4">Oxysterol-binding protein 2</fullName>
    </submittedName>
</protein>
<dbReference type="PANTHER" id="PTHR22902">
    <property type="entry name" value="SESQUIPEDALIAN"/>
    <property type="match status" value="1"/>
</dbReference>
<feature type="compositionally biased region" description="Polar residues" evidence="2">
    <location>
        <begin position="221"/>
        <end position="233"/>
    </location>
</feature>
<dbReference type="GO" id="GO:0042147">
    <property type="term" value="P:retrograde transport, endosome to Golgi"/>
    <property type="evidence" value="ECO:0007669"/>
    <property type="project" value="TreeGrafter"/>
</dbReference>
<dbReference type="PANTHER" id="PTHR22902:SF27">
    <property type="entry name" value="PLECKSTRIN HOMOLOGY DOMAIN-CONTAINING FAMILY A MEMBER 3"/>
    <property type="match status" value="1"/>
</dbReference>
<feature type="domain" description="PH" evidence="3">
    <location>
        <begin position="4"/>
        <end position="116"/>
    </location>
</feature>
<organism evidence="4 5">
    <name type="scientific">Geodia barretti</name>
    <name type="common">Barrett's horny sponge</name>
    <dbReference type="NCBI Taxonomy" id="519541"/>
    <lineage>
        <taxon>Eukaryota</taxon>
        <taxon>Metazoa</taxon>
        <taxon>Porifera</taxon>
        <taxon>Demospongiae</taxon>
        <taxon>Heteroscleromorpha</taxon>
        <taxon>Tetractinellida</taxon>
        <taxon>Astrophorina</taxon>
        <taxon>Geodiidae</taxon>
        <taxon>Geodia</taxon>
    </lineage>
</organism>